<dbReference type="PROSITE" id="PS50297">
    <property type="entry name" value="ANK_REP_REGION"/>
    <property type="match status" value="2"/>
</dbReference>
<dbReference type="Gene3D" id="1.25.40.20">
    <property type="entry name" value="Ankyrin repeat-containing domain"/>
    <property type="match status" value="2"/>
</dbReference>
<organism evidence="1">
    <name type="scientific">hydrothermal vent metagenome</name>
    <dbReference type="NCBI Taxonomy" id="652676"/>
    <lineage>
        <taxon>unclassified sequences</taxon>
        <taxon>metagenomes</taxon>
        <taxon>ecological metagenomes</taxon>
    </lineage>
</organism>
<dbReference type="Pfam" id="PF12796">
    <property type="entry name" value="Ank_2"/>
    <property type="match status" value="1"/>
</dbReference>
<dbReference type="SMART" id="SM00248">
    <property type="entry name" value="ANK"/>
    <property type="match status" value="2"/>
</dbReference>
<dbReference type="PANTHER" id="PTHR22677:SF4">
    <property type="entry name" value="USHER SYNDROME TYPE-1G PROTEIN-LIKE PROTEIN"/>
    <property type="match status" value="1"/>
</dbReference>
<name>A0A3B0ZZN7_9ZZZZ</name>
<dbReference type="InterPro" id="IPR036770">
    <property type="entry name" value="Ankyrin_rpt-contain_sf"/>
</dbReference>
<reference evidence="1" key="1">
    <citation type="submission" date="2018-06" db="EMBL/GenBank/DDBJ databases">
        <authorList>
            <person name="Zhirakovskaya E."/>
        </authorList>
    </citation>
    <scope>NUCLEOTIDE SEQUENCE</scope>
</reference>
<dbReference type="InterPro" id="IPR002110">
    <property type="entry name" value="Ankyrin_rpt"/>
</dbReference>
<protein>
    <submittedName>
        <fullName evidence="1">Uncharacterized protein</fullName>
    </submittedName>
</protein>
<proteinExistence type="predicted"/>
<evidence type="ECO:0000313" key="1">
    <source>
        <dbReference type="EMBL" id="VAW86944.1"/>
    </source>
</evidence>
<gene>
    <name evidence="1" type="ORF">MNBD_GAMMA18-1756</name>
</gene>
<dbReference type="InterPro" id="IPR039323">
    <property type="entry name" value="ANKRD_45/46/60"/>
</dbReference>
<dbReference type="AlphaFoldDB" id="A0A3B0ZZN7"/>
<dbReference type="SUPFAM" id="SSF48403">
    <property type="entry name" value="Ankyrin repeat"/>
    <property type="match status" value="1"/>
</dbReference>
<dbReference type="PROSITE" id="PS50088">
    <property type="entry name" value="ANK_REPEAT"/>
    <property type="match status" value="2"/>
</dbReference>
<sequence>MKAIASLLMVLVIFVISSPVQAVEPGAEMFAAATGGKLAEMKQLVLDGAPVDNANAQGRTPIMAAAFYGNLRVVQFLLAEGADITAVDNQKMTVLMLAAQSGNPDLIQLLVANGADIKAKNKSGQTAMVVAKMFGHSAVVTALEQLSDLGGETAGDKNSKKK</sequence>
<dbReference type="PANTHER" id="PTHR22677">
    <property type="entry name" value="ANKYRIN REPEAT DOMAIN-CONTAINING PROTEIN 60"/>
    <property type="match status" value="1"/>
</dbReference>
<dbReference type="EMBL" id="UOFP01000164">
    <property type="protein sequence ID" value="VAW86944.1"/>
    <property type="molecule type" value="Genomic_DNA"/>
</dbReference>
<accession>A0A3B0ZZN7</accession>
<dbReference type="PRINTS" id="PR01415">
    <property type="entry name" value="ANKYRIN"/>
</dbReference>